<accession>A0A914S330</accession>
<keyword evidence="1" id="KW-0472">Membrane</keyword>
<keyword evidence="1" id="KW-1133">Transmembrane helix</keyword>
<organism evidence="2 3">
    <name type="scientific">Parascaris equorum</name>
    <name type="common">Equine roundworm</name>
    <dbReference type="NCBI Taxonomy" id="6256"/>
    <lineage>
        <taxon>Eukaryota</taxon>
        <taxon>Metazoa</taxon>
        <taxon>Ecdysozoa</taxon>
        <taxon>Nematoda</taxon>
        <taxon>Chromadorea</taxon>
        <taxon>Rhabditida</taxon>
        <taxon>Spirurina</taxon>
        <taxon>Ascaridomorpha</taxon>
        <taxon>Ascaridoidea</taxon>
        <taxon>Ascarididae</taxon>
        <taxon>Parascaris</taxon>
    </lineage>
</organism>
<keyword evidence="2" id="KW-1185">Reference proteome</keyword>
<dbReference type="AlphaFoldDB" id="A0A914S330"/>
<keyword evidence="1" id="KW-0812">Transmembrane</keyword>
<protein>
    <submittedName>
        <fullName evidence="3">G-protein coupled receptors family 1 profile domain-containing protein</fullName>
    </submittedName>
</protein>
<evidence type="ECO:0000313" key="3">
    <source>
        <dbReference type="WBParaSite" id="PEQ_0001319501-mRNA-1"/>
    </source>
</evidence>
<reference evidence="3" key="1">
    <citation type="submission" date="2022-11" db="UniProtKB">
        <authorList>
            <consortium name="WormBaseParasite"/>
        </authorList>
    </citation>
    <scope>IDENTIFICATION</scope>
</reference>
<evidence type="ECO:0000256" key="1">
    <source>
        <dbReference type="SAM" id="Phobius"/>
    </source>
</evidence>
<dbReference type="Proteomes" id="UP000887564">
    <property type="component" value="Unplaced"/>
</dbReference>
<feature type="transmembrane region" description="Helical" evidence="1">
    <location>
        <begin position="63"/>
        <end position="84"/>
    </location>
</feature>
<evidence type="ECO:0000313" key="2">
    <source>
        <dbReference type="Proteomes" id="UP000887564"/>
    </source>
</evidence>
<sequence length="140" mass="15754">MDYNTDELDCFSVHESTFEYEAFDWENFTSSDCNCSHAMHSYLAVCEGICESISPSLPPFAEVAAPAALYLMVFLVGTIGNALHRRFVPHLVLRSDNGSSLSNFYSSFNLLVIELSLISGEYQLNHKNHHKKFTSSFSKL</sequence>
<name>A0A914S330_PAREQ</name>
<dbReference type="WBParaSite" id="PEQ_0001319501-mRNA-1">
    <property type="protein sequence ID" value="PEQ_0001319501-mRNA-1"/>
    <property type="gene ID" value="PEQ_0001319501"/>
</dbReference>
<proteinExistence type="predicted"/>